<sequence length="278" mass="30352">MLVFNKAVAQRLIAPVMLLLSLVCVLLPASSAYAATQALSVTAQKQFDKMKTSATTADSAKLQSLYSSFVQGQDQNNARDARLKATSKQNDTDETALRTRIKVIDQTKIDNLERKLKKTKDGYQPLFDQYTAATASLKAAKKLGSKTLNAALQLQVDLLEISVKAAKADIKAVDAEYKQAKSNATATIKRLRDQLAAINKEEQLIAPQKSAVSQLNKQKSAEWSDFLYSLRSGDSKNAIRSLTLLGSVLNETAQRLATMEACEARIAAIIKSVSNQVR</sequence>
<gene>
    <name evidence="3" type="ORF">H8B09_01640</name>
</gene>
<keyword evidence="1" id="KW-0175">Coiled coil</keyword>
<dbReference type="EMBL" id="JACXZA010000001">
    <property type="protein sequence ID" value="MBD3917441.1"/>
    <property type="molecule type" value="Genomic_DNA"/>
</dbReference>
<comment type="caution">
    <text evidence="3">The sequence shown here is derived from an EMBL/GenBank/DDBJ whole genome shotgun (WGS) entry which is preliminary data.</text>
</comment>
<reference evidence="3 4" key="1">
    <citation type="submission" date="2020-09" db="EMBL/GenBank/DDBJ databases">
        <title>Paenibacillus sp. strain PR3 16S rRNA gene Genome sequencing and assembly.</title>
        <authorList>
            <person name="Kim J."/>
        </authorList>
    </citation>
    <scope>NUCLEOTIDE SEQUENCE [LARGE SCALE GENOMIC DNA]</scope>
    <source>
        <strain evidence="3 4">PR3</strain>
    </source>
</reference>
<dbReference type="RefSeq" id="WP_191201735.1">
    <property type="nucleotide sequence ID" value="NZ_JACXZA010000001.1"/>
</dbReference>
<organism evidence="3 4">
    <name type="scientific">Paenibacillus terricola</name>
    <dbReference type="NCBI Taxonomy" id="2763503"/>
    <lineage>
        <taxon>Bacteria</taxon>
        <taxon>Bacillati</taxon>
        <taxon>Bacillota</taxon>
        <taxon>Bacilli</taxon>
        <taxon>Bacillales</taxon>
        <taxon>Paenibacillaceae</taxon>
        <taxon>Paenibacillus</taxon>
    </lineage>
</organism>
<evidence type="ECO:0000256" key="1">
    <source>
        <dbReference type="SAM" id="Coils"/>
    </source>
</evidence>
<evidence type="ECO:0000313" key="3">
    <source>
        <dbReference type="EMBL" id="MBD3917441.1"/>
    </source>
</evidence>
<keyword evidence="2" id="KW-0732">Signal</keyword>
<feature type="chain" id="PRO_5046934672" evidence="2">
    <location>
        <begin position="35"/>
        <end position="278"/>
    </location>
</feature>
<evidence type="ECO:0000256" key="2">
    <source>
        <dbReference type="SAM" id="SignalP"/>
    </source>
</evidence>
<keyword evidence="4" id="KW-1185">Reference proteome</keyword>
<accession>A0ABR8MN47</accession>
<feature type="coiled-coil region" evidence="1">
    <location>
        <begin position="149"/>
        <end position="201"/>
    </location>
</feature>
<proteinExistence type="predicted"/>
<name>A0ABR8MN47_9BACL</name>
<feature type="signal peptide" evidence="2">
    <location>
        <begin position="1"/>
        <end position="34"/>
    </location>
</feature>
<evidence type="ECO:0000313" key="4">
    <source>
        <dbReference type="Proteomes" id="UP000609346"/>
    </source>
</evidence>
<dbReference type="Proteomes" id="UP000609346">
    <property type="component" value="Unassembled WGS sequence"/>
</dbReference>
<protein>
    <submittedName>
        <fullName evidence="3">Uncharacterized protein</fullName>
    </submittedName>
</protein>